<organism evidence="11 12">
    <name type="scientific">Aureobasidium pullulans</name>
    <name type="common">Black yeast</name>
    <name type="synonym">Pullularia pullulans</name>
    <dbReference type="NCBI Taxonomy" id="5580"/>
    <lineage>
        <taxon>Eukaryota</taxon>
        <taxon>Fungi</taxon>
        <taxon>Dikarya</taxon>
        <taxon>Ascomycota</taxon>
        <taxon>Pezizomycotina</taxon>
        <taxon>Dothideomycetes</taxon>
        <taxon>Dothideomycetidae</taxon>
        <taxon>Dothideales</taxon>
        <taxon>Saccotheciaceae</taxon>
        <taxon>Aureobasidium</taxon>
    </lineage>
</organism>
<keyword evidence="7" id="KW-0326">Glycosidase</keyword>
<evidence type="ECO:0000256" key="8">
    <source>
        <dbReference type="RuleBase" id="RU003679"/>
    </source>
</evidence>
<evidence type="ECO:0000313" key="12">
    <source>
        <dbReference type="Proteomes" id="UP000309076"/>
    </source>
</evidence>
<evidence type="ECO:0000256" key="2">
    <source>
        <dbReference type="ARBA" id="ARBA00009809"/>
    </source>
</evidence>
<dbReference type="InterPro" id="IPR025300">
    <property type="entry name" value="BetaGal_jelly_roll_dom"/>
</dbReference>
<feature type="signal peptide" evidence="9">
    <location>
        <begin position="1"/>
        <end position="18"/>
    </location>
</feature>
<dbReference type="GO" id="GO:0004565">
    <property type="term" value="F:beta-galactosidase activity"/>
    <property type="evidence" value="ECO:0007669"/>
    <property type="project" value="UniProtKB-EC"/>
</dbReference>
<dbReference type="Pfam" id="PF01301">
    <property type="entry name" value="Glyco_hydro_35"/>
    <property type="match status" value="1"/>
</dbReference>
<keyword evidence="6" id="KW-0325">Glycoprotein</keyword>
<dbReference type="Pfam" id="PF10435">
    <property type="entry name" value="BetaGal_dom2"/>
    <property type="match status" value="1"/>
</dbReference>
<dbReference type="SMART" id="SM01029">
    <property type="entry name" value="BetaGal_dom2"/>
    <property type="match status" value="1"/>
</dbReference>
<dbReference type="InterPro" id="IPR001944">
    <property type="entry name" value="Glycoside_Hdrlase_35"/>
</dbReference>
<dbReference type="FunFam" id="3.20.20.80:FF:000040">
    <property type="entry name" value="Beta-galactosidase A"/>
    <property type="match status" value="1"/>
</dbReference>
<dbReference type="InterPro" id="IPR018954">
    <property type="entry name" value="Betagal_dom2"/>
</dbReference>
<dbReference type="Pfam" id="PF13363">
    <property type="entry name" value="BetaGal_dom3"/>
    <property type="match status" value="1"/>
</dbReference>
<dbReference type="InterPro" id="IPR037110">
    <property type="entry name" value="Betagal_dom2_sf"/>
</dbReference>
<evidence type="ECO:0000256" key="4">
    <source>
        <dbReference type="ARBA" id="ARBA00022729"/>
    </source>
</evidence>
<dbReference type="Proteomes" id="UP000309076">
    <property type="component" value="Unassembled WGS sequence"/>
</dbReference>
<dbReference type="Gene3D" id="3.20.20.80">
    <property type="entry name" value="Glycosidases"/>
    <property type="match status" value="1"/>
</dbReference>
<evidence type="ECO:0000256" key="3">
    <source>
        <dbReference type="ARBA" id="ARBA00012756"/>
    </source>
</evidence>
<dbReference type="SUPFAM" id="SSF51445">
    <property type="entry name" value="(Trans)glycosidases"/>
    <property type="match status" value="1"/>
</dbReference>
<dbReference type="FunFam" id="2.60.120.260:FF:000065">
    <property type="entry name" value="Beta-galactosidase A"/>
    <property type="match status" value="1"/>
</dbReference>
<dbReference type="InterPro" id="IPR025972">
    <property type="entry name" value="BetaGal_dom3"/>
</dbReference>
<dbReference type="PRINTS" id="PR00742">
    <property type="entry name" value="GLHYDRLASE35"/>
</dbReference>
<evidence type="ECO:0000256" key="1">
    <source>
        <dbReference type="ARBA" id="ARBA00001412"/>
    </source>
</evidence>
<dbReference type="EC" id="3.2.1.23" evidence="3"/>
<comment type="similarity">
    <text evidence="2 8">Belongs to the glycosyl hydrolase 35 family.</text>
</comment>
<proteinExistence type="inferred from homology"/>
<dbReference type="SUPFAM" id="SSF49785">
    <property type="entry name" value="Galactose-binding domain-like"/>
    <property type="match status" value="2"/>
</dbReference>
<dbReference type="GO" id="GO:0005975">
    <property type="term" value="P:carbohydrate metabolic process"/>
    <property type="evidence" value="ECO:0007669"/>
    <property type="project" value="InterPro"/>
</dbReference>
<evidence type="ECO:0000313" key="11">
    <source>
        <dbReference type="EMBL" id="THW44732.1"/>
    </source>
</evidence>
<dbReference type="SUPFAM" id="SSF117100">
    <property type="entry name" value="Beta-galactosidase LacA, domain 3"/>
    <property type="match status" value="1"/>
</dbReference>
<dbReference type="Gene3D" id="2.60.390.10">
    <property type="entry name" value="Beta-galactosidase, domain 3"/>
    <property type="match status" value="1"/>
</dbReference>
<dbReference type="SUPFAM" id="SSF51011">
    <property type="entry name" value="Glycosyl hydrolase domain"/>
    <property type="match status" value="1"/>
</dbReference>
<protein>
    <recommendedName>
        <fullName evidence="3">beta-galactosidase</fullName>
        <ecNumber evidence="3">3.2.1.23</ecNumber>
    </recommendedName>
</protein>
<dbReference type="EMBL" id="QZAM01000079">
    <property type="protein sequence ID" value="THW44732.1"/>
    <property type="molecule type" value="Genomic_DNA"/>
</dbReference>
<dbReference type="Gene3D" id="2.60.120.260">
    <property type="entry name" value="Galactose-binding domain-like"/>
    <property type="match status" value="2"/>
</dbReference>
<name>A0AB74IZS1_AURPU</name>
<dbReference type="Gene3D" id="2.102.20.10">
    <property type="entry name" value="Beta-galactosidase, domain 2"/>
    <property type="match status" value="1"/>
</dbReference>
<dbReference type="PANTHER" id="PTHR23421">
    <property type="entry name" value="BETA-GALACTOSIDASE RELATED"/>
    <property type="match status" value="1"/>
</dbReference>
<dbReference type="InterPro" id="IPR008979">
    <property type="entry name" value="Galactose-bd-like_sf"/>
</dbReference>
<comment type="catalytic activity">
    <reaction evidence="1">
        <text>Hydrolysis of terminal non-reducing beta-D-galactose residues in beta-D-galactosides.</text>
        <dbReference type="EC" id="3.2.1.23"/>
    </reaction>
</comment>
<evidence type="ECO:0000256" key="5">
    <source>
        <dbReference type="ARBA" id="ARBA00022801"/>
    </source>
</evidence>
<comment type="caution">
    <text evidence="11">The sequence shown here is derived from an EMBL/GenBank/DDBJ whole genome shotgun (WGS) entry which is preliminary data.</text>
</comment>
<sequence length="994" mass="109682">MSLCILQLLLCFVSLIFAHSDNLTTEVTWDSHSLYVQGDRVFIFSGEFHYQRLPVPELWLDVFQKFKANGLNSVTLYFFWSYHSASKDVYDLETAGKNVQLVFDLAKGMSKFREAGLYVIARPGPYSNAETNGGGLALWTSDGSGGVLRTADETYHQAWLPWIEKLNSIIARNQITEGGPIILYQIENELSETSHQPNNTLVLYMEQLEQAARDSGIVIPLTSNEKGERSESWSTDYEDVGGAVNVYGLDSYPGGFSCTNINSGFSLVRNYYQWFQNYSYTQPQFWPEFEAGYFNAWGSGSFYDQCLAEHDPAYADVYFKNNIGQRGTLMSLYMAYGGTNWGNLAAPVVYTSYDYSAPLRETREVQPKFSQTKLIGLFVRVSRDLLQTDMESNGTGNAVSTPDIWTWVLRNHETSAGFYTLQHSTSSSRAITNFSVHLNTTMGAITVPNVQLNGRQSKIIVTDYHFANHTLLYSSADILTYASFRNQAVLVMYLQAGQTGEFAFKEDVNISASENVVFTSSQVPGNNTGTYSRFSWTQTSGKAVVQFTNGVLLYLLDIPTAWTFFAPPTISDPNAGSDNQIFVIGPYLVRNATQNGSVVEINGDNTNTTIVEVYVGDPCVKTISWNNRILATNQTAHGSLVASLTGIQDRAVDLPSLSTWSAADSLPEIAKSYDDSSWKVCNKSSTLSPVRPLTLPVLYSSDYGYYTGTKIYRGYFSGSTAVSANITAQNGLASGWSAWLNGAFIGGHTGNATLTTTSAILTFANVSLEAINVLTIVVDYTGHDETSTAHGVENPRGLLGVTIKASDEKKLDFTQWKIQGNAGGSANIDPVRGPMNEGGLYGERRGWHLPGYVPGSDFHTATPKEGINGSGINWYITNFTLDIDEDLDVPLGLELGAPEGTLASVQFWINGYHVRYGKYIPQIGPQTRFPFPPGIVNNRGNNTLAISLWAQSEAGARLDKVQLIKYGVYESGFGFNRDWSALQPSWTEERLNYN</sequence>
<evidence type="ECO:0000256" key="9">
    <source>
        <dbReference type="SAM" id="SignalP"/>
    </source>
</evidence>
<dbReference type="AlphaFoldDB" id="A0AB74IZS1"/>
<dbReference type="InterPro" id="IPR031330">
    <property type="entry name" value="Gly_Hdrlase_35_cat"/>
</dbReference>
<feature type="domain" description="Beta-galactosidase" evidence="10">
    <location>
        <begin position="384"/>
        <end position="564"/>
    </location>
</feature>
<accession>A0AB74IZS1</accession>
<dbReference type="InterPro" id="IPR017853">
    <property type="entry name" value="GH"/>
</dbReference>
<dbReference type="InterPro" id="IPR036833">
    <property type="entry name" value="BetaGal_dom3_sf"/>
</dbReference>
<dbReference type="Pfam" id="PF13364">
    <property type="entry name" value="BetaGal_ABD2"/>
    <property type="match status" value="2"/>
</dbReference>
<reference evidence="11 12" key="1">
    <citation type="submission" date="2018-10" db="EMBL/GenBank/DDBJ databases">
        <title>Fifty Aureobasidium pullulans genomes reveal a recombining polyextremotolerant generalist.</title>
        <authorList>
            <person name="Gostincar C."/>
            <person name="Turk M."/>
            <person name="Zajc J."/>
            <person name="Gunde-Cimerman N."/>
        </authorList>
    </citation>
    <scope>NUCLEOTIDE SEQUENCE [LARGE SCALE GENOMIC DNA]</scope>
    <source>
        <strain evidence="11 12">EXF-10796</strain>
    </source>
</reference>
<evidence type="ECO:0000256" key="7">
    <source>
        <dbReference type="ARBA" id="ARBA00023295"/>
    </source>
</evidence>
<keyword evidence="4 9" id="KW-0732">Signal</keyword>
<feature type="chain" id="PRO_5044497435" description="beta-galactosidase" evidence="9">
    <location>
        <begin position="19"/>
        <end position="994"/>
    </location>
</feature>
<evidence type="ECO:0000259" key="10">
    <source>
        <dbReference type="SMART" id="SM01029"/>
    </source>
</evidence>
<keyword evidence="5" id="KW-0378">Hydrolase</keyword>
<gene>
    <name evidence="11" type="ORF">D6D21_04799</name>
</gene>
<evidence type="ECO:0000256" key="6">
    <source>
        <dbReference type="ARBA" id="ARBA00023180"/>
    </source>
</evidence>